<dbReference type="InterPro" id="IPR001387">
    <property type="entry name" value="Cro/C1-type_HTH"/>
</dbReference>
<name>A0A2T2WV33_9FIRM</name>
<dbReference type="GO" id="GO:0003677">
    <property type="term" value="F:DNA binding"/>
    <property type="evidence" value="ECO:0007669"/>
    <property type="project" value="InterPro"/>
</dbReference>
<protein>
    <recommendedName>
        <fullName evidence="1">HTH cro/C1-type domain-containing protein</fullName>
    </recommendedName>
</protein>
<dbReference type="Gene3D" id="1.10.260.40">
    <property type="entry name" value="lambda repressor-like DNA-binding domains"/>
    <property type="match status" value="1"/>
</dbReference>
<dbReference type="SMART" id="SM00530">
    <property type="entry name" value="HTH_XRE"/>
    <property type="match status" value="1"/>
</dbReference>
<dbReference type="EMBL" id="PXYW01000134">
    <property type="protein sequence ID" value="PSR26083.1"/>
    <property type="molecule type" value="Genomic_DNA"/>
</dbReference>
<dbReference type="Proteomes" id="UP000242972">
    <property type="component" value="Unassembled WGS sequence"/>
</dbReference>
<gene>
    <name evidence="2" type="ORF">C7B46_20265</name>
</gene>
<evidence type="ECO:0000259" key="1">
    <source>
        <dbReference type="PROSITE" id="PS50943"/>
    </source>
</evidence>
<evidence type="ECO:0000313" key="3">
    <source>
        <dbReference type="Proteomes" id="UP000242972"/>
    </source>
</evidence>
<feature type="non-terminal residue" evidence="2">
    <location>
        <position position="85"/>
    </location>
</feature>
<accession>A0A2T2WV33</accession>
<dbReference type="SUPFAM" id="SSF47413">
    <property type="entry name" value="lambda repressor-like DNA-binding domains"/>
    <property type="match status" value="1"/>
</dbReference>
<dbReference type="Pfam" id="PF01381">
    <property type="entry name" value="HTH_3"/>
    <property type="match status" value="1"/>
</dbReference>
<reference evidence="2 3" key="1">
    <citation type="journal article" date="2014" name="BMC Genomics">
        <title>Comparison of environmental and isolate Sulfobacillus genomes reveals diverse carbon, sulfur, nitrogen, and hydrogen metabolisms.</title>
        <authorList>
            <person name="Justice N.B."/>
            <person name="Norman A."/>
            <person name="Brown C.T."/>
            <person name="Singh A."/>
            <person name="Thomas B.C."/>
            <person name="Banfield J.F."/>
        </authorList>
    </citation>
    <scope>NUCLEOTIDE SEQUENCE [LARGE SCALE GENOMIC DNA]</scope>
    <source>
        <strain evidence="2">AMDSBA4</strain>
    </source>
</reference>
<dbReference type="CDD" id="cd00093">
    <property type="entry name" value="HTH_XRE"/>
    <property type="match status" value="1"/>
</dbReference>
<proteinExistence type="predicted"/>
<dbReference type="InterPro" id="IPR010982">
    <property type="entry name" value="Lambda_DNA-bd_dom_sf"/>
</dbReference>
<evidence type="ECO:0000313" key="2">
    <source>
        <dbReference type="EMBL" id="PSR26083.1"/>
    </source>
</evidence>
<dbReference type="AlphaFoldDB" id="A0A2T2WV33"/>
<sequence length="85" mass="9444">MATASWIGGPVLRVLRLAHGYDQETIARKANLDRSSVSRIENNKRRPSASALTAWLNTCPVPVIGKHLEIDLAELISSQHDWIRA</sequence>
<comment type="caution">
    <text evidence="2">The sequence shown here is derived from an EMBL/GenBank/DDBJ whole genome shotgun (WGS) entry which is preliminary data.</text>
</comment>
<dbReference type="PROSITE" id="PS50943">
    <property type="entry name" value="HTH_CROC1"/>
    <property type="match status" value="1"/>
</dbReference>
<feature type="domain" description="HTH cro/C1-type" evidence="1">
    <location>
        <begin position="12"/>
        <end position="75"/>
    </location>
</feature>
<organism evidence="2 3">
    <name type="scientific">Sulfobacillus benefaciens</name>
    <dbReference type="NCBI Taxonomy" id="453960"/>
    <lineage>
        <taxon>Bacteria</taxon>
        <taxon>Bacillati</taxon>
        <taxon>Bacillota</taxon>
        <taxon>Clostridia</taxon>
        <taxon>Eubacteriales</taxon>
        <taxon>Clostridiales Family XVII. Incertae Sedis</taxon>
        <taxon>Sulfobacillus</taxon>
    </lineage>
</organism>